<reference evidence="2" key="1">
    <citation type="submission" date="2017-09" db="EMBL/GenBank/DDBJ databases">
        <authorList>
            <person name="Varghese N."/>
            <person name="Submissions S."/>
        </authorList>
    </citation>
    <scope>NUCLEOTIDE SEQUENCE [LARGE SCALE GENOMIC DNA]</scope>
    <source>
        <strain evidence="2">DSM 27208</strain>
    </source>
</reference>
<dbReference type="EMBL" id="OBEJ01000001">
    <property type="protein sequence ID" value="SNZ03569.1"/>
    <property type="molecule type" value="Genomic_DNA"/>
</dbReference>
<evidence type="ECO:0000313" key="2">
    <source>
        <dbReference type="Proteomes" id="UP000219453"/>
    </source>
</evidence>
<evidence type="ECO:0000313" key="1">
    <source>
        <dbReference type="EMBL" id="SNZ03569.1"/>
    </source>
</evidence>
<organism evidence="1 2">
    <name type="scientific">Natronoarchaeum philippinense</name>
    <dbReference type="NCBI Taxonomy" id="558529"/>
    <lineage>
        <taxon>Archaea</taxon>
        <taxon>Methanobacteriati</taxon>
        <taxon>Methanobacteriota</taxon>
        <taxon>Stenosarchaea group</taxon>
        <taxon>Halobacteria</taxon>
        <taxon>Halobacteriales</taxon>
        <taxon>Natronoarchaeaceae</taxon>
    </lineage>
</organism>
<dbReference type="Proteomes" id="UP000219453">
    <property type="component" value="Unassembled WGS sequence"/>
</dbReference>
<dbReference type="AlphaFoldDB" id="A0A285N2A7"/>
<keyword evidence="2" id="KW-1185">Reference proteome</keyword>
<dbReference type="RefSeq" id="WP_143824884.1">
    <property type="nucleotide sequence ID" value="NZ_OBEJ01000001.1"/>
</dbReference>
<name>A0A285N2A7_NATPI</name>
<dbReference type="OrthoDB" id="198036at2157"/>
<gene>
    <name evidence="1" type="ORF">SAMN06269185_0311</name>
</gene>
<accession>A0A285N2A7</accession>
<sequence>MPFTATRDGERVLPHEAESSDALVCPVCDDAMSVVDEHRRRGSFVARHFRHQTNDECRGESIPHLRMKAIAFSKLVTTYPDADVSIEKSVGPRRADVLVEFPEPRSPLGKGIAVEVQHRNNSKDLFATDQDYYDEGFSVLWLSEQHYAEYDVAIDHIQPVWPKALPQLRGHDGLSWPVVDEPSTPEIQVPLPPDYLDHHQPSIRDAFERGQRQRSNRSWTTHQQVWLSKPHQPTNRSLQFAEAPAGGFYLKLSKGKKGQRPEFVHVPLREDDIGRLQHAPDVLNSALEKKQVEGEWQDLDVCWIKAYADPITAWLKVISTPDNGYLLELGKKDANGQSDQVKTAFTPSEKFHYRFRDFFDSLEPYLSKE</sequence>
<protein>
    <submittedName>
        <fullName evidence="1">Competence protein CoiA-like family protein</fullName>
    </submittedName>
</protein>
<proteinExistence type="predicted"/>